<comment type="caution">
    <text evidence="7">The sequence shown here is derived from an EMBL/GenBank/DDBJ whole genome shotgun (WGS) entry which is preliminary data.</text>
</comment>
<dbReference type="EC" id="2.5.1.18" evidence="2"/>
<feature type="domain" description="GST C-terminal" evidence="6">
    <location>
        <begin position="90"/>
        <end position="217"/>
    </location>
</feature>
<evidence type="ECO:0000256" key="3">
    <source>
        <dbReference type="ARBA" id="ARBA00022679"/>
    </source>
</evidence>
<evidence type="ECO:0000256" key="2">
    <source>
        <dbReference type="ARBA" id="ARBA00012452"/>
    </source>
</evidence>
<dbReference type="Pfam" id="PF00043">
    <property type="entry name" value="GST_C"/>
    <property type="match status" value="1"/>
</dbReference>
<dbReference type="InterPro" id="IPR004045">
    <property type="entry name" value="Glutathione_S-Trfase_N"/>
</dbReference>
<comment type="catalytic activity">
    <reaction evidence="4">
        <text>RX + glutathione = an S-substituted glutathione + a halide anion + H(+)</text>
        <dbReference type="Rhea" id="RHEA:16437"/>
        <dbReference type="ChEBI" id="CHEBI:15378"/>
        <dbReference type="ChEBI" id="CHEBI:16042"/>
        <dbReference type="ChEBI" id="CHEBI:17792"/>
        <dbReference type="ChEBI" id="CHEBI:57925"/>
        <dbReference type="ChEBI" id="CHEBI:90779"/>
        <dbReference type="EC" id="2.5.1.18"/>
    </reaction>
</comment>
<dbReference type="PANTHER" id="PTHR43900:SF3">
    <property type="entry name" value="GLUTATHIONE S-TRANSFERASE RHO"/>
    <property type="match status" value="1"/>
</dbReference>
<comment type="similarity">
    <text evidence="1">Belongs to the GST superfamily. Phi family.</text>
</comment>
<evidence type="ECO:0000256" key="4">
    <source>
        <dbReference type="ARBA" id="ARBA00047960"/>
    </source>
</evidence>
<dbReference type="AlphaFoldDB" id="A0AAD6U6E5"/>
<dbReference type="GO" id="GO:0009636">
    <property type="term" value="P:response to toxic substance"/>
    <property type="evidence" value="ECO:0007669"/>
    <property type="project" value="UniProtKB-ARBA"/>
</dbReference>
<evidence type="ECO:0000313" key="7">
    <source>
        <dbReference type="EMBL" id="KAJ7088762.1"/>
    </source>
</evidence>
<dbReference type="SUPFAM" id="SSF47616">
    <property type="entry name" value="GST C-terminal domain-like"/>
    <property type="match status" value="1"/>
</dbReference>
<dbReference type="PROSITE" id="PS50405">
    <property type="entry name" value="GST_CTER"/>
    <property type="match status" value="1"/>
</dbReference>
<evidence type="ECO:0000256" key="1">
    <source>
        <dbReference type="ARBA" id="ARBA00010128"/>
    </source>
</evidence>
<dbReference type="GO" id="GO:0043295">
    <property type="term" value="F:glutathione binding"/>
    <property type="evidence" value="ECO:0007669"/>
    <property type="project" value="TreeGrafter"/>
</dbReference>
<dbReference type="PANTHER" id="PTHR43900">
    <property type="entry name" value="GLUTATHIONE S-TRANSFERASE RHO"/>
    <property type="match status" value="1"/>
</dbReference>
<dbReference type="EMBL" id="JARJCN010000025">
    <property type="protein sequence ID" value="KAJ7088762.1"/>
    <property type="molecule type" value="Genomic_DNA"/>
</dbReference>
<reference evidence="7" key="1">
    <citation type="submission" date="2023-03" db="EMBL/GenBank/DDBJ databases">
        <title>Massive genome expansion in bonnet fungi (Mycena s.s.) driven by repeated elements and novel gene families across ecological guilds.</title>
        <authorList>
            <consortium name="Lawrence Berkeley National Laboratory"/>
            <person name="Harder C.B."/>
            <person name="Miyauchi S."/>
            <person name="Viragh M."/>
            <person name="Kuo A."/>
            <person name="Thoen E."/>
            <person name="Andreopoulos B."/>
            <person name="Lu D."/>
            <person name="Skrede I."/>
            <person name="Drula E."/>
            <person name="Henrissat B."/>
            <person name="Morin E."/>
            <person name="Kohler A."/>
            <person name="Barry K."/>
            <person name="LaButti K."/>
            <person name="Morin E."/>
            <person name="Salamov A."/>
            <person name="Lipzen A."/>
            <person name="Mereny Z."/>
            <person name="Hegedus B."/>
            <person name="Baldrian P."/>
            <person name="Stursova M."/>
            <person name="Weitz H."/>
            <person name="Taylor A."/>
            <person name="Grigoriev I.V."/>
            <person name="Nagy L.G."/>
            <person name="Martin F."/>
            <person name="Kauserud H."/>
        </authorList>
    </citation>
    <scope>NUCLEOTIDE SEQUENCE</scope>
    <source>
        <strain evidence="7">CBHHK173m</strain>
    </source>
</reference>
<dbReference type="Gene3D" id="1.20.1050.10">
    <property type="match status" value="1"/>
</dbReference>
<accession>A0AAD6U6E5</accession>
<dbReference type="SFLD" id="SFLDS00019">
    <property type="entry name" value="Glutathione_Transferase_(cytos"/>
    <property type="match status" value="1"/>
</dbReference>
<dbReference type="GO" id="GO:0005737">
    <property type="term" value="C:cytoplasm"/>
    <property type="evidence" value="ECO:0007669"/>
    <property type="project" value="TreeGrafter"/>
</dbReference>
<keyword evidence="3" id="KW-0808">Transferase</keyword>
<dbReference type="Pfam" id="PF13409">
    <property type="entry name" value="GST_N_2"/>
    <property type="match status" value="1"/>
</dbReference>
<name>A0AAD6U6E5_9AGAR</name>
<organism evidence="7 8">
    <name type="scientific">Mycena belliarum</name>
    <dbReference type="NCBI Taxonomy" id="1033014"/>
    <lineage>
        <taxon>Eukaryota</taxon>
        <taxon>Fungi</taxon>
        <taxon>Dikarya</taxon>
        <taxon>Basidiomycota</taxon>
        <taxon>Agaricomycotina</taxon>
        <taxon>Agaricomycetes</taxon>
        <taxon>Agaricomycetidae</taxon>
        <taxon>Agaricales</taxon>
        <taxon>Marasmiineae</taxon>
        <taxon>Mycenaceae</taxon>
        <taxon>Mycena</taxon>
    </lineage>
</organism>
<evidence type="ECO:0000259" key="6">
    <source>
        <dbReference type="PROSITE" id="PS50405"/>
    </source>
</evidence>
<dbReference type="Gene3D" id="3.40.30.10">
    <property type="entry name" value="Glutaredoxin"/>
    <property type="match status" value="1"/>
</dbReference>
<protein>
    <recommendedName>
        <fullName evidence="2">glutathione transferase</fullName>
        <ecNumber evidence="2">2.5.1.18</ecNumber>
    </recommendedName>
</protein>
<proteinExistence type="inferred from homology"/>
<dbReference type="InterPro" id="IPR004046">
    <property type="entry name" value="GST_C"/>
</dbReference>
<dbReference type="InterPro" id="IPR010987">
    <property type="entry name" value="Glutathione-S-Trfase_C-like"/>
</dbReference>
<dbReference type="GO" id="GO:0006749">
    <property type="term" value="P:glutathione metabolic process"/>
    <property type="evidence" value="ECO:0007669"/>
    <property type="project" value="TreeGrafter"/>
</dbReference>
<evidence type="ECO:0000259" key="5">
    <source>
        <dbReference type="PROSITE" id="PS50404"/>
    </source>
</evidence>
<sequence length="217" mass="23962">MVLKFYSVPYADGGCGLVAMVLVEKQIPFELVVVDTKKGEHKTPEYLAKHPFGHVPMIDDDGFILYESRAICRYLAEKYADQGTPLVPTSLPAKALFEQAASIELANFFPVVLKIAKEVLVKPVFNLPVDEAAIAQGMADLPATLDVYEVILGTQKYLGGNEFTLADLFHLYSVPVLIEKGHNVMAGRGPNVTRWWNDISSRPSWVKLKAEGIKSVL</sequence>
<dbReference type="Proteomes" id="UP001222325">
    <property type="component" value="Unassembled WGS sequence"/>
</dbReference>
<dbReference type="SUPFAM" id="SSF52833">
    <property type="entry name" value="Thioredoxin-like"/>
    <property type="match status" value="1"/>
</dbReference>
<gene>
    <name evidence="7" type="ORF">B0H15DRAFT_930842</name>
</gene>
<dbReference type="FunFam" id="1.20.1050.10:FF:000004">
    <property type="entry name" value="Glutathione S-transferase F2"/>
    <property type="match status" value="1"/>
</dbReference>
<dbReference type="FunFam" id="3.40.30.10:FF:000016">
    <property type="entry name" value="Glutathione S-transferase F2"/>
    <property type="match status" value="1"/>
</dbReference>
<dbReference type="SFLD" id="SFLDG00358">
    <property type="entry name" value="Main_(cytGST)"/>
    <property type="match status" value="1"/>
</dbReference>
<evidence type="ECO:0000313" key="8">
    <source>
        <dbReference type="Proteomes" id="UP001222325"/>
    </source>
</evidence>
<dbReference type="GO" id="GO:0004364">
    <property type="term" value="F:glutathione transferase activity"/>
    <property type="evidence" value="ECO:0007669"/>
    <property type="project" value="UniProtKB-EC"/>
</dbReference>
<feature type="domain" description="GST N-terminal" evidence="5">
    <location>
        <begin position="1"/>
        <end position="83"/>
    </location>
</feature>
<dbReference type="InterPro" id="IPR036282">
    <property type="entry name" value="Glutathione-S-Trfase_C_sf"/>
</dbReference>
<dbReference type="InterPro" id="IPR040079">
    <property type="entry name" value="Glutathione_S-Trfase"/>
</dbReference>
<keyword evidence="8" id="KW-1185">Reference proteome</keyword>
<dbReference type="PROSITE" id="PS50404">
    <property type="entry name" value="GST_NTER"/>
    <property type="match status" value="1"/>
</dbReference>
<dbReference type="InterPro" id="IPR036249">
    <property type="entry name" value="Thioredoxin-like_sf"/>
</dbReference>